<dbReference type="InterPro" id="IPR000585">
    <property type="entry name" value="Hemopexin-like_dom"/>
</dbReference>
<dbReference type="Pfam" id="PF00045">
    <property type="entry name" value="Hemopexin"/>
    <property type="match status" value="3"/>
</dbReference>
<dbReference type="InterPro" id="IPR002477">
    <property type="entry name" value="Peptidoglycan-bd-like"/>
</dbReference>
<dbReference type="SMART" id="SM00120">
    <property type="entry name" value="HX"/>
    <property type="match status" value="3"/>
</dbReference>
<keyword evidence="14" id="KW-1133">Transmembrane helix</keyword>
<keyword evidence="6" id="KW-0677">Repeat</keyword>
<evidence type="ECO:0000256" key="11">
    <source>
        <dbReference type="ARBA" id="ARBA00023145"/>
    </source>
</evidence>
<comment type="cofactor">
    <cofactor evidence="1">
        <name>Zn(2+)</name>
        <dbReference type="ChEBI" id="CHEBI:29105"/>
    </cofactor>
</comment>
<evidence type="ECO:0000313" key="17">
    <source>
        <dbReference type="Proteomes" id="UP001359485"/>
    </source>
</evidence>
<keyword evidence="9" id="KW-0106">Calcium</keyword>
<name>A0ABR1B1G6_POLSC</name>
<feature type="repeat" description="Hemopexin" evidence="13">
    <location>
        <begin position="314"/>
        <end position="363"/>
    </location>
</feature>
<keyword evidence="8" id="KW-0862">Zinc</keyword>
<feature type="repeat" description="Hemopexin" evidence="13">
    <location>
        <begin position="364"/>
        <end position="408"/>
    </location>
</feature>
<sequence length="542" mass="62798">MFSGKLIEEVHFFVTSTLLLRKILFFNFFFVVNFLPVRANILLNSTNIRESVSYLSRYGYLSPLATGETILEDEFKEGLREFQWFFGLNETGILDEATWETMRKPRCSAPDRIFGEKKRVKRYTYLQPHAMWYHPNLTYRIYNYSANADKESGMKKELFDFDLRDVLDFWEEASSLTFTPTNRKSDMTFLWAKYEHGDNEPFDGPGGTLAHAFGPGSHMQGHVHFDDDETWTHQSESGSNFFQVAMHEVGHALGLGHSKVKDSAMYAAYKGYTTNFTMNEDDILGIQSLYGKNLGGERRRGKWYRQSTRKLNELCKVYYAMDTMFIDRKHRTFVFVGSKYWELGTEGIEKGYPREITSKWSRAPNSMDAALNYDNMTFFFKGHKCWCYSGSKLVSGFPKYISGFFKGMPSNIDAAFVWKKKLYFFKDNLYWTYGGRSIFGKTKGKSIKRWKGVPERVSAAFQDYNKNNFIVKTHQYFRLNPRTGNKSFVLGGQSQKCAVPEELQRLVAELSLQAKKTLSASLNPQIVTLIINKTVKRVIQVE</sequence>
<evidence type="ECO:0000256" key="5">
    <source>
        <dbReference type="ARBA" id="ARBA00022729"/>
    </source>
</evidence>
<dbReference type="InterPro" id="IPR024079">
    <property type="entry name" value="MetalloPept_cat_dom_sf"/>
</dbReference>
<evidence type="ECO:0000256" key="9">
    <source>
        <dbReference type="ARBA" id="ARBA00022837"/>
    </source>
</evidence>
<dbReference type="Pfam" id="PF00413">
    <property type="entry name" value="Peptidase_M10"/>
    <property type="match status" value="1"/>
</dbReference>
<dbReference type="Gene3D" id="2.110.10.10">
    <property type="entry name" value="Hemopexin-like domain"/>
    <property type="match status" value="1"/>
</dbReference>
<keyword evidence="7" id="KW-0378">Hydrolase</keyword>
<dbReference type="PRINTS" id="PR00138">
    <property type="entry name" value="MATRIXIN"/>
</dbReference>
<evidence type="ECO:0000256" key="4">
    <source>
        <dbReference type="ARBA" id="ARBA00022723"/>
    </source>
</evidence>
<dbReference type="PROSITE" id="PS51642">
    <property type="entry name" value="HEMOPEXIN_2"/>
    <property type="match status" value="3"/>
</dbReference>
<keyword evidence="14" id="KW-0812">Transmembrane</keyword>
<evidence type="ECO:0000256" key="3">
    <source>
        <dbReference type="ARBA" id="ARBA00022670"/>
    </source>
</evidence>
<dbReference type="InterPro" id="IPR001818">
    <property type="entry name" value="Pept_M10_metallopeptidase"/>
</dbReference>
<evidence type="ECO:0000256" key="13">
    <source>
        <dbReference type="PROSITE-ProRule" id="PRU01011"/>
    </source>
</evidence>
<evidence type="ECO:0000256" key="7">
    <source>
        <dbReference type="ARBA" id="ARBA00022801"/>
    </source>
</evidence>
<evidence type="ECO:0000256" key="1">
    <source>
        <dbReference type="ARBA" id="ARBA00001947"/>
    </source>
</evidence>
<feature type="domain" description="Peptidase metallopeptidase" evidence="15">
    <location>
        <begin position="128"/>
        <end position="292"/>
    </location>
</feature>
<dbReference type="InterPro" id="IPR018487">
    <property type="entry name" value="Hemopexin-like_repeat"/>
</dbReference>
<dbReference type="Proteomes" id="UP001359485">
    <property type="component" value="Unassembled WGS sequence"/>
</dbReference>
<evidence type="ECO:0000256" key="14">
    <source>
        <dbReference type="SAM" id="Phobius"/>
    </source>
</evidence>
<evidence type="ECO:0000256" key="10">
    <source>
        <dbReference type="ARBA" id="ARBA00023049"/>
    </source>
</evidence>
<keyword evidence="4" id="KW-0479">Metal-binding</keyword>
<comment type="similarity">
    <text evidence="2">Belongs to the peptidase M10A family.</text>
</comment>
<keyword evidence="3" id="KW-0645">Protease</keyword>
<dbReference type="InterPro" id="IPR021190">
    <property type="entry name" value="Pept_M10A"/>
</dbReference>
<dbReference type="SUPFAM" id="SSF55486">
    <property type="entry name" value="Metalloproteases ('zincins'), catalytic domain"/>
    <property type="match status" value="1"/>
</dbReference>
<dbReference type="InterPro" id="IPR033739">
    <property type="entry name" value="M10A_MMP"/>
</dbReference>
<evidence type="ECO:0000313" key="16">
    <source>
        <dbReference type="EMBL" id="KAK6633352.1"/>
    </source>
</evidence>
<keyword evidence="12" id="KW-1015">Disulfide bond</keyword>
<organism evidence="16 17">
    <name type="scientific">Polyplax serrata</name>
    <name type="common">Common mouse louse</name>
    <dbReference type="NCBI Taxonomy" id="468196"/>
    <lineage>
        <taxon>Eukaryota</taxon>
        <taxon>Metazoa</taxon>
        <taxon>Ecdysozoa</taxon>
        <taxon>Arthropoda</taxon>
        <taxon>Hexapoda</taxon>
        <taxon>Insecta</taxon>
        <taxon>Pterygota</taxon>
        <taxon>Neoptera</taxon>
        <taxon>Paraneoptera</taxon>
        <taxon>Psocodea</taxon>
        <taxon>Troctomorpha</taxon>
        <taxon>Phthiraptera</taxon>
        <taxon>Anoplura</taxon>
        <taxon>Polyplacidae</taxon>
        <taxon>Polyplax</taxon>
    </lineage>
</organism>
<evidence type="ECO:0000256" key="2">
    <source>
        <dbReference type="ARBA" id="ARBA00010370"/>
    </source>
</evidence>
<dbReference type="SUPFAM" id="SSF47090">
    <property type="entry name" value="PGBD-like"/>
    <property type="match status" value="1"/>
</dbReference>
<keyword evidence="10" id="KW-0482">Metalloprotease</keyword>
<dbReference type="EMBL" id="JAWJWF010000004">
    <property type="protein sequence ID" value="KAK6633352.1"/>
    <property type="molecule type" value="Genomic_DNA"/>
</dbReference>
<dbReference type="SMART" id="SM00235">
    <property type="entry name" value="ZnMc"/>
    <property type="match status" value="1"/>
</dbReference>
<feature type="transmembrane region" description="Helical" evidence="14">
    <location>
        <begin position="12"/>
        <end position="35"/>
    </location>
</feature>
<keyword evidence="14" id="KW-0472">Membrane</keyword>
<dbReference type="Gene3D" id="3.40.390.10">
    <property type="entry name" value="Collagenase (Catalytic Domain)"/>
    <property type="match status" value="1"/>
</dbReference>
<evidence type="ECO:0000256" key="8">
    <source>
        <dbReference type="ARBA" id="ARBA00022833"/>
    </source>
</evidence>
<comment type="caution">
    <text evidence="16">The sequence shown here is derived from an EMBL/GenBank/DDBJ whole genome shotgun (WGS) entry which is preliminary data.</text>
</comment>
<accession>A0ABR1B1G6</accession>
<reference evidence="16 17" key="1">
    <citation type="submission" date="2023-09" db="EMBL/GenBank/DDBJ databases">
        <title>Genomes of two closely related lineages of the louse Polyplax serrata with different host specificities.</title>
        <authorList>
            <person name="Martinu J."/>
            <person name="Tarabai H."/>
            <person name="Stefka J."/>
            <person name="Hypsa V."/>
        </authorList>
    </citation>
    <scope>NUCLEOTIDE SEQUENCE [LARGE SCALE GENOMIC DNA]</scope>
    <source>
        <strain evidence="16">98ZLc_SE</strain>
    </source>
</reference>
<dbReference type="CDD" id="cd04278">
    <property type="entry name" value="ZnMc_MMP"/>
    <property type="match status" value="1"/>
</dbReference>
<dbReference type="PROSITE" id="PS00024">
    <property type="entry name" value="HEMOPEXIN"/>
    <property type="match status" value="1"/>
</dbReference>
<feature type="repeat" description="Hemopexin" evidence="13">
    <location>
        <begin position="409"/>
        <end position="453"/>
    </location>
</feature>
<evidence type="ECO:0000256" key="6">
    <source>
        <dbReference type="ARBA" id="ARBA00022737"/>
    </source>
</evidence>
<keyword evidence="11" id="KW-0865">Zymogen</keyword>
<dbReference type="SUPFAM" id="SSF50923">
    <property type="entry name" value="Hemopexin-like domain"/>
    <property type="match status" value="1"/>
</dbReference>
<dbReference type="CDD" id="cd00094">
    <property type="entry name" value="HX"/>
    <property type="match status" value="1"/>
</dbReference>
<gene>
    <name evidence="16" type="ORF">RUM44_003954</name>
</gene>
<protein>
    <recommendedName>
        <fullName evidence="15">Peptidase metallopeptidase domain-containing protein</fullName>
    </recommendedName>
</protein>
<proteinExistence type="inferred from homology"/>
<evidence type="ECO:0000256" key="12">
    <source>
        <dbReference type="ARBA" id="ARBA00023157"/>
    </source>
</evidence>
<dbReference type="InterPro" id="IPR006026">
    <property type="entry name" value="Peptidase_Metallo"/>
</dbReference>
<dbReference type="PIRSF" id="PIRSF001191">
    <property type="entry name" value="Peptidase_M10A_matrix"/>
    <property type="match status" value="1"/>
</dbReference>
<keyword evidence="17" id="KW-1185">Reference proteome</keyword>
<dbReference type="InterPro" id="IPR018486">
    <property type="entry name" value="Hemopexin_CS"/>
</dbReference>
<dbReference type="PANTHER" id="PTHR10201:SF291">
    <property type="entry name" value="MATRIX METALLOPROTEINASE 1, ISOFORM C-RELATED"/>
    <property type="match status" value="1"/>
</dbReference>
<keyword evidence="5" id="KW-0732">Signal</keyword>
<dbReference type="Pfam" id="PF01471">
    <property type="entry name" value="PG_binding_1"/>
    <property type="match status" value="1"/>
</dbReference>
<evidence type="ECO:0000259" key="15">
    <source>
        <dbReference type="SMART" id="SM00235"/>
    </source>
</evidence>
<dbReference type="PANTHER" id="PTHR10201">
    <property type="entry name" value="MATRIX METALLOPROTEINASE"/>
    <property type="match status" value="1"/>
</dbReference>
<dbReference type="InterPro" id="IPR036375">
    <property type="entry name" value="Hemopexin-like_dom_sf"/>
</dbReference>
<dbReference type="InterPro" id="IPR036365">
    <property type="entry name" value="PGBD-like_sf"/>
</dbReference>